<dbReference type="OMA" id="KWVERSA"/>
<dbReference type="InterPro" id="IPR020915">
    <property type="entry name" value="UPF0311"/>
</dbReference>
<accession>A0A9Q8P825</accession>
<reference evidence="1" key="1">
    <citation type="submission" date="2021-12" db="EMBL/GenBank/DDBJ databases">
        <authorList>
            <person name="Zaccaron A."/>
            <person name="Stergiopoulos I."/>
        </authorList>
    </citation>
    <scope>NUCLEOTIDE SEQUENCE</scope>
    <source>
        <strain evidence="1">Race5_Kim</strain>
    </source>
</reference>
<dbReference type="Gene3D" id="2.40.160.20">
    <property type="match status" value="1"/>
</dbReference>
<dbReference type="RefSeq" id="XP_047761075.1">
    <property type="nucleotide sequence ID" value="XM_047904284.1"/>
</dbReference>
<dbReference type="Proteomes" id="UP000756132">
    <property type="component" value="Chromosome 4"/>
</dbReference>
<dbReference type="AlphaFoldDB" id="A0A9Q8P825"/>
<dbReference type="PANTHER" id="PTHR37315">
    <property type="entry name" value="UPF0311 PROTEIN BLR7842"/>
    <property type="match status" value="1"/>
</dbReference>
<evidence type="ECO:0000313" key="1">
    <source>
        <dbReference type="EMBL" id="UJO16709.1"/>
    </source>
</evidence>
<reference evidence="1" key="2">
    <citation type="journal article" date="2022" name="Microb. Genom.">
        <title>A chromosome-scale genome assembly of the tomato pathogen Cladosporium fulvum reveals a compartmentalized genome architecture and the presence of a dispensable chromosome.</title>
        <authorList>
            <person name="Zaccaron A.Z."/>
            <person name="Chen L.H."/>
            <person name="Samaras A."/>
            <person name="Stergiopoulos I."/>
        </authorList>
    </citation>
    <scope>NUCLEOTIDE SEQUENCE</scope>
    <source>
        <strain evidence="1">Race5_Kim</strain>
    </source>
</reference>
<name>A0A9Q8P825_PASFU</name>
<protein>
    <submittedName>
        <fullName evidence="1">Uncharacterized protein</fullName>
    </submittedName>
</protein>
<sequence length="166" mass="18580">MPPALEHCFTLRGYFSPEHAIQVNTIKGGPQRMSVPVQSGFLRGSGIEAEIIPGRADWPLLDPTNNTLHIDARLNLKTTSGEAIYIQYAGVLKADEKSAPHLATEPGAKSTEYGDHEWFVNPVVETSEIELKWVESASFVAEGRWIEEEGRRGIEYEIYRVRASRK</sequence>
<evidence type="ECO:0000313" key="2">
    <source>
        <dbReference type="Proteomes" id="UP000756132"/>
    </source>
</evidence>
<gene>
    <name evidence="1" type="ORF">CLAFUR5_05136</name>
</gene>
<dbReference type="Pfam" id="PF11578">
    <property type="entry name" value="DUF3237"/>
    <property type="match status" value="1"/>
</dbReference>
<dbReference type="PANTHER" id="PTHR37315:SF1">
    <property type="entry name" value="UPF0311 PROTEIN BLR7842"/>
    <property type="match status" value="1"/>
</dbReference>
<dbReference type="KEGG" id="ffu:CLAFUR5_05136"/>
<dbReference type="GeneID" id="71985014"/>
<dbReference type="OrthoDB" id="2544694at2759"/>
<dbReference type="EMBL" id="CP090166">
    <property type="protein sequence ID" value="UJO16709.1"/>
    <property type="molecule type" value="Genomic_DNA"/>
</dbReference>
<keyword evidence="2" id="KW-1185">Reference proteome</keyword>
<proteinExistence type="predicted"/>
<organism evidence="1 2">
    <name type="scientific">Passalora fulva</name>
    <name type="common">Tomato leaf mold</name>
    <name type="synonym">Cladosporium fulvum</name>
    <dbReference type="NCBI Taxonomy" id="5499"/>
    <lineage>
        <taxon>Eukaryota</taxon>
        <taxon>Fungi</taxon>
        <taxon>Dikarya</taxon>
        <taxon>Ascomycota</taxon>
        <taxon>Pezizomycotina</taxon>
        <taxon>Dothideomycetes</taxon>
        <taxon>Dothideomycetidae</taxon>
        <taxon>Mycosphaerellales</taxon>
        <taxon>Mycosphaerellaceae</taxon>
        <taxon>Fulvia</taxon>
    </lineage>
</organism>